<comment type="catalytic activity">
    <reaction evidence="1">
        <text>ATP + protein L-histidine = ADP + protein N-phospho-L-histidine.</text>
        <dbReference type="EC" id="2.7.13.3"/>
    </reaction>
</comment>
<dbReference type="GO" id="GO:0016036">
    <property type="term" value="P:cellular response to phosphate starvation"/>
    <property type="evidence" value="ECO:0007669"/>
    <property type="project" value="TreeGrafter"/>
</dbReference>
<gene>
    <name evidence="8" type="ORF">UX41_C0048G0001</name>
</gene>
<dbReference type="PROSITE" id="PS50109">
    <property type="entry name" value="HIS_KIN"/>
    <property type="match status" value="1"/>
</dbReference>
<evidence type="ECO:0000256" key="2">
    <source>
        <dbReference type="ARBA" id="ARBA00012438"/>
    </source>
</evidence>
<keyword evidence="5" id="KW-0418">Kinase</keyword>
<dbReference type="GO" id="GO:0004721">
    <property type="term" value="F:phosphoprotein phosphatase activity"/>
    <property type="evidence" value="ECO:0007669"/>
    <property type="project" value="TreeGrafter"/>
</dbReference>
<keyword evidence="3" id="KW-0597">Phosphoprotein</keyword>
<keyword evidence="6" id="KW-0902">Two-component regulatory system</keyword>
<dbReference type="GO" id="GO:0000155">
    <property type="term" value="F:phosphorelay sensor kinase activity"/>
    <property type="evidence" value="ECO:0007669"/>
    <property type="project" value="TreeGrafter"/>
</dbReference>
<dbReference type="InterPro" id="IPR036890">
    <property type="entry name" value="HATPase_C_sf"/>
</dbReference>
<name>A0A0G1S2U2_9BACT</name>
<organism evidence="8 9">
    <name type="scientific">Candidatus Collierbacteria bacterium GW2011_GWE1_46_18</name>
    <dbReference type="NCBI Taxonomy" id="1618399"/>
    <lineage>
        <taxon>Bacteria</taxon>
        <taxon>Candidatus Collieribacteriota</taxon>
    </lineage>
</organism>
<evidence type="ECO:0000313" key="9">
    <source>
        <dbReference type="Proteomes" id="UP000034510"/>
    </source>
</evidence>
<dbReference type="InterPro" id="IPR005467">
    <property type="entry name" value="His_kinase_dom"/>
</dbReference>
<reference evidence="8 9" key="1">
    <citation type="journal article" date="2015" name="Nature">
        <title>rRNA introns, odd ribosomes, and small enigmatic genomes across a large radiation of phyla.</title>
        <authorList>
            <person name="Brown C.T."/>
            <person name="Hug L.A."/>
            <person name="Thomas B.C."/>
            <person name="Sharon I."/>
            <person name="Castelle C.J."/>
            <person name="Singh A."/>
            <person name="Wilkins M.J."/>
            <person name="Williams K.H."/>
            <person name="Banfield J.F."/>
        </authorList>
    </citation>
    <scope>NUCLEOTIDE SEQUENCE [LARGE SCALE GENOMIC DNA]</scope>
</reference>
<keyword evidence="4" id="KW-0808">Transferase</keyword>
<dbReference type="Pfam" id="PF02518">
    <property type="entry name" value="HATPase_c"/>
    <property type="match status" value="1"/>
</dbReference>
<feature type="domain" description="Histidine kinase" evidence="7">
    <location>
        <begin position="93"/>
        <end position="311"/>
    </location>
</feature>
<dbReference type="InterPro" id="IPR050351">
    <property type="entry name" value="BphY/WalK/GraS-like"/>
</dbReference>
<comment type="caution">
    <text evidence="8">The sequence shown here is derived from an EMBL/GenBank/DDBJ whole genome shotgun (WGS) entry which is preliminary data.</text>
</comment>
<proteinExistence type="predicted"/>
<dbReference type="PANTHER" id="PTHR45453">
    <property type="entry name" value="PHOSPHATE REGULON SENSOR PROTEIN PHOR"/>
    <property type="match status" value="1"/>
</dbReference>
<accession>A0A0G1S2U2</accession>
<evidence type="ECO:0000256" key="5">
    <source>
        <dbReference type="ARBA" id="ARBA00022777"/>
    </source>
</evidence>
<dbReference type="AlphaFoldDB" id="A0A0G1S2U2"/>
<evidence type="ECO:0000256" key="3">
    <source>
        <dbReference type="ARBA" id="ARBA00022553"/>
    </source>
</evidence>
<sequence>MIYHEIRVSGEIIASNVRKFVGYETLKNLPQKKSKSDSIRSEEKEFENGLTMWLVVENESDIINSNRLFSKTFSIYENIVPPLFDYYLEKIRVHSHTLRSIQGKMKQKIDGLASKKDFRAKNYKKSKEKIGVLINKNIDRAADIFCQLNKRIAEIDAHVEGFDVLYLGDKLRVSKKSQNIKKILLNIVSPFLKDFESNGVEIVYTFKDEYALQNKIEIDYKLFNLAYSNFIDNAIKYTMPNSKIIVNFTKSPDSFFISITMTSIRIDQDEKENVFDEGYSGRYAEADAGDGIGMSVIRKALRLTGISIQIECDYSKSFVVNGRKYVENTFVFKGE</sequence>
<evidence type="ECO:0000256" key="6">
    <source>
        <dbReference type="ARBA" id="ARBA00023012"/>
    </source>
</evidence>
<dbReference type="SUPFAM" id="SSF55874">
    <property type="entry name" value="ATPase domain of HSP90 chaperone/DNA topoisomerase II/histidine kinase"/>
    <property type="match status" value="1"/>
</dbReference>
<dbReference type="Gene3D" id="3.30.565.10">
    <property type="entry name" value="Histidine kinase-like ATPase, C-terminal domain"/>
    <property type="match status" value="1"/>
</dbReference>
<protein>
    <recommendedName>
        <fullName evidence="2">histidine kinase</fullName>
        <ecNumber evidence="2">2.7.13.3</ecNumber>
    </recommendedName>
</protein>
<dbReference type="EMBL" id="LCMC01000048">
    <property type="protein sequence ID" value="KKU27535.1"/>
    <property type="molecule type" value="Genomic_DNA"/>
</dbReference>
<dbReference type="SMART" id="SM00387">
    <property type="entry name" value="HATPase_c"/>
    <property type="match status" value="1"/>
</dbReference>
<dbReference type="Proteomes" id="UP000034510">
    <property type="component" value="Unassembled WGS sequence"/>
</dbReference>
<evidence type="ECO:0000313" key="8">
    <source>
        <dbReference type="EMBL" id="KKU27535.1"/>
    </source>
</evidence>
<dbReference type="EC" id="2.7.13.3" evidence="2"/>
<evidence type="ECO:0000256" key="1">
    <source>
        <dbReference type="ARBA" id="ARBA00000085"/>
    </source>
</evidence>
<dbReference type="GO" id="GO:0005886">
    <property type="term" value="C:plasma membrane"/>
    <property type="evidence" value="ECO:0007669"/>
    <property type="project" value="TreeGrafter"/>
</dbReference>
<evidence type="ECO:0000259" key="7">
    <source>
        <dbReference type="PROSITE" id="PS50109"/>
    </source>
</evidence>
<dbReference type="PANTHER" id="PTHR45453:SF1">
    <property type="entry name" value="PHOSPHATE REGULON SENSOR PROTEIN PHOR"/>
    <property type="match status" value="1"/>
</dbReference>
<evidence type="ECO:0000256" key="4">
    <source>
        <dbReference type="ARBA" id="ARBA00022679"/>
    </source>
</evidence>
<dbReference type="InterPro" id="IPR003594">
    <property type="entry name" value="HATPase_dom"/>
</dbReference>